<dbReference type="PANTHER" id="PTHR43790">
    <property type="entry name" value="CARBOHYDRATE TRANSPORT ATP-BINDING PROTEIN MG119-RELATED"/>
    <property type="match status" value="1"/>
</dbReference>
<feature type="domain" description="ABC transporter" evidence="5">
    <location>
        <begin position="260"/>
        <end position="503"/>
    </location>
</feature>
<keyword evidence="1" id="KW-0813">Transport</keyword>
<organism evidence="6 7">
    <name type="scientific">Tessaracoccus rhinocerotis</name>
    <dbReference type="NCBI Taxonomy" id="1689449"/>
    <lineage>
        <taxon>Bacteria</taxon>
        <taxon>Bacillati</taxon>
        <taxon>Actinomycetota</taxon>
        <taxon>Actinomycetes</taxon>
        <taxon>Propionibacteriales</taxon>
        <taxon>Propionibacteriaceae</taxon>
        <taxon>Tessaracoccus</taxon>
    </lineage>
</organism>
<dbReference type="GO" id="GO:0005524">
    <property type="term" value="F:ATP binding"/>
    <property type="evidence" value="ECO:0007669"/>
    <property type="project" value="UniProtKB-KW"/>
</dbReference>
<evidence type="ECO:0000313" key="7">
    <source>
        <dbReference type="Proteomes" id="UP000317638"/>
    </source>
</evidence>
<evidence type="ECO:0000256" key="2">
    <source>
        <dbReference type="ARBA" id="ARBA00022737"/>
    </source>
</evidence>
<dbReference type="PROSITE" id="PS50893">
    <property type="entry name" value="ABC_TRANSPORTER_2"/>
    <property type="match status" value="2"/>
</dbReference>
<dbReference type="CDD" id="cd03215">
    <property type="entry name" value="ABC_Carb_Monos_II"/>
    <property type="match status" value="1"/>
</dbReference>
<dbReference type="RefSeq" id="WP_143937189.1">
    <property type="nucleotide sequence ID" value="NZ_VKKG01000001.1"/>
</dbReference>
<comment type="caution">
    <text evidence="6">The sequence shown here is derived from an EMBL/GenBank/DDBJ whole genome shotgun (WGS) entry which is preliminary data.</text>
</comment>
<reference evidence="6 7" key="1">
    <citation type="submission" date="2019-07" db="EMBL/GenBank/DDBJ databases">
        <authorList>
            <person name="Zhou L.-Y."/>
        </authorList>
    </citation>
    <scope>NUCLEOTIDE SEQUENCE [LARGE SCALE GENOMIC DNA]</scope>
    <source>
        <strain evidence="6 7">YIM 101269</strain>
    </source>
</reference>
<dbReference type="InterPro" id="IPR027417">
    <property type="entry name" value="P-loop_NTPase"/>
</dbReference>
<dbReference type="CDD" id="cd03216">
    <property type="entry name" value="ABC_Carb_Monos_I"/>
    <property type="match status" value="1"/>
</dbReference>
<dbReference type="Gene3D" id="3.40.50.300">
    <property type="entry name" value="P-loop containing nucleotide triphosphate hydrolases"/>
    <property type="match status" value="2"/>
</dbReference>
<keyword evidence="7" id="KW-1185">Reference proteome</keyword>
<feature type="domain" description="ABC transporter" evidence="5">
    <location>
        <begin position="6"/>
        <end position="242"/>
    </location>
</feature>
<accession>A0A553K5X3</accession>
<evidence type="ECO:0000313" key="6">
    <source>
        <dbReference type="EMBL" id="TRY20105.1"/>
    </source>
</evidence>
<sequence length="507" mass="54675">MTEPLVELRGVTVSFPGVEALQDASIRFFPGEVHALMGQNGAGKSTVVKVLTGVNAPASGEVLLDGESVVLNSPAASRDLGIATVFQDIELGHRLSVAENIMLGNEPRGRFGIDWRALRTSASEQLARLGLADLDPRTRLDALTPPVQQLVAIARAMVGDPRVVLLDEPTSSLEPADVNRLFKVVRQLRDSGVAVVFVSHFLEQVYAISDRITVLRDGRVVGEFATDDIDRAELISKMLGQDFEELQALGSQRRAHQQDPEGPPVLVARDIGRDGEFEATHLELFPGEIVALAGLRGSGRTELARLLTATDRSESGALLVAGRPVTRSGPGAGLRRRLVLSPENRHLGGVIESMSISDNIMLALQANRGWGRPVSRQERQETVEWYIEVLGIGDVRPETLVGTLSGGAQQKVLLARWLATRPRVLVLDEPTKGIDIAAKLAIQKQIAHLADEGMAVVFISSELDEVVRLGDRIVVLKDRRKIGELSNGPGVSVDTVVELIAADDDTA</sequence>
<dbReference type="SMART" id="SM00382">
    <property type="entry name" value="AAA"/>
    <property type="match status" value="2"/>
</dbReference>
<evidence type="ECO:0000256" key="3">
    <source>
        <dbReference type="ARBA" id="ARBA00022741"/>
    </source>
</evidence>
<dbReference type="InterPro" id="IPR003439">
    <property type="entry name" value="ABC_transporter-like_ATP-bd"/>
</dbReference>
<name>A0A553K5X3_9ACTN</name>
<evidence type="ECO:0000259" key="5">
    <source>
        <dbReference type="PROSITE" id="PS50893"/>
    </source>
</evidence>
<dbReference type="InterPro" id="IPR003593">
    <property type="entry name" value="AAA+_ATPase"/>
</dbReference>
<keyword evidence="3" id="KW-0547">Nucleotide-binding</keyword>
<dbReference type="Proteomes" id="UP000317638">
    <property type="component" value="Unassembled WGS sequence"/>
</dbReference>
<dbReference type="AlphaFoldDB" id="A0A553K5X3"/>
<keyword evidence="2" id="KW-0677">Repeat</keyword>
<evidence type="ECO:0000256" key="4">
    <source>
        <dbReference type="ARBA" id="ARBA00022840"/>
    </source>
</evidence>
<dbReference type="PANTHER" id="PTHR43790:SF9">
    <property type="entry name" value="GALACTOFURANOSE TRANSPORTER ATP-BINDING PROTEIN YTFR"/>
    <property type="match status" value="1"/>
</dbReference>
<proteinExistence type="predicted"/>
<dbReference type="GO" id="GO:0016887">
    <property type="term" value="F:ATP hydrolysis activity"/>
    <property type="evidence" value="ECO:0007669"/>
    <property type="project" value="InterPro"/>
</dbReference>
<protein>
    <submittedName>
        <fullName evidence="6">Sugar ABC transporter ATP-binding protein</fullName>
    </submittedName>
</protein>
<dbReference type="EMBL" id="VKKG01000001">
    <property type="protein sequence ID" value="TRY20105.1"/>
    <property type="molecule type" value="Genomic_DNA"/>
</dbReference>
<dbReference type="InterPro" id="IPR050107">
    <property type="entry name" value="ABC_carbohydrate_import_ATPase"/>
</dbReference>
<gene>
    <name evidence="6" type="ORF">FOJ82_04365</name>
</gene>
<dbReference type="SUPFAM" id="SSF52540">
    <property type="entry name" value="P-loop containing nucleoside triphosphate hydrolases"/>
    <property type="match status" value="2"/>
</dbReference>
<keyword evidence="4 6" id="KW-0067">ATP-binding</keyword>
<dbReference type="Pfam" id="PF00005">
    <property type="entry name" value="ABC_tran"/>
    <property type="match status" value="2"/>
</dbReference>
<evidence type="ECO:0000256" key="1">
    <source>
        <dbReference type="ARBA" id="ARBA00022448"/>
    </source>
</evidence>
<dbReference type="OrthoDB" id="39350at2"/>